<dbReference type="AlphaFoldDB" id="A0AAD1UEE8"/>
<protein>
    <recommendedName>
        <fullName evidence="3">Ubiquinone biosynthesis monooxygenase COQ6, mitochondrial</fullName>
    </recommendedName>
</protein>
<dbReference type="Gene3D" id="3.50.50.60">
    <property type="entry name" value="FAD/NAD(P)-binding domain"/>
    <property type="match status" value="2"/>
</dbReference>
<dbReference type="SUPFAM" id="SSF51905">
    <property type="entry name" value="FAD/NAD(P)-binding domain"/>
    <property type="match status" value="1"/>
</dbReference>
<evidence type="ECO:0008006" key="3">
    <source>
        <dbReference type="Google" id="ProtNLM"/>
    </source>
</evidence>
<keyword evidence="2" id="KW-1185">Reference proteome</keyword>
<reference evidence="1" key="1">
    <citation type="submission" date="2023-07" db="EMBL/GenBank/DDBJ databases">
        <authorList>
            <consortium name="AG Swart"/>
            <person name="Singh M."/>
            <person name="Singh A."/>
            <person name="Seah K."/>
            <person name="Emmerich C."/>
        </authorList>
    </citation>
    <scope>NUCLEOTIDE SEQUENCE</scope>
    <source>
        <strain evidence="1">DP1</strain>
    </source>
</reference>
<sequence length="509" mass="57941">MINLGTRKWNRASLRTCRSYSTYSDITVVGNDTAGIATIAALLKTELFQPSKSHKRITLVHKAPFPSSSDYNNSDIQKIPDQDTPQYFSRQNPITTINFSTLQFLHSLGALDKMNHKLITPYKKLFVNEMFGKSYVSFNDQLIDQDFISQFKQRVYNETLSSHDYNYFGKNSLGASVERNHIQSILYDMVRDDEKCEVIQQEIKTIRPGKDESTSTIELQDGRIIKTKLIIGNDGENSYVREAHDIESTSHPYGQQCITRTLIHERSLEGCYQRFLPTGPIALMPLWGNYSQLVWSASDELAEELISIPDEAFFGEVNRKFYEGSKYDFGRYSEILPNFWPRDNYEMPPLVVNSNEASQFRPRAYDLKSQSAIHHADTRVALIGDAAMKLHPITAHGFNLNITSAAILANEIIKQARCGGDIGNYPFCLKNYAHLSKLNELQARALVEAFKKGFQDTFFGNEKVGKALSFVRNIGLDILEVNPMLKYDLAFISAGCINHPLKYQWTEEL</sequence>
<dbReference type="GO" id="GO:0005739">
    <property type="term" value="C:mitochondrion"/>
    <property type="evidence" value="ECO:0007669"/>
    <property type="project" value="TreeGrafter"/>
</dbReference>
<evidence type="ECO:0000313" key="2">
    <source>
        <dbReference type="Proteomes" id="UP001295684"/>
    </source>
</evidence>
<comment type="caution">
    <text evidence="1">The sequence shown here is derived from an EMBL/GenBank/DDBJ whole genome shotgun (WGS) entry which is preliminary data.</text>
</comment>
<dbReference type="PANTHER" id="PTHR43876:SF7">
    <property type="entry name" value="UBIQUINONE BIOSYNTHESIS MONOOXYGENASE COQ6, MITOCHONDRIAL"/>
    <property type="match status" value="1"/>
</dbReference>
<gene>
    <name evidence="1" type="ORF">ECRASSUSDP1_LOCUS8539</name>
</gene>
<dbReference type="PANTHER" id="PTHR43876">
    <property type="entry name" value="UBIQUINONE BIOSYNTHESIS MONOOXYGENASE COQ6, MITOCHONDRIAL"/>
    <property type="match status" value="1"/>
</dbReference>
<evidence type="ECO:0000313" key="1">
    <source>
        <dbReference type="EMBL" id="CAI2367259.1"/>
    </source>
</evidence>
<proteinExistence type="predicted"/>
<dbReference type="InterPro" id="IPR051205">
    <property type="entry name" value="UbiH/COQ6_monooxygenase"/>
</dbReference>
<dbReference type="PRINTS" id="PR00420">
    <property type="entry name" value="RNGMNOXGNASE"/>
</dbReference>
<dbReference type="Proteomes" id="UP001295684">
    <property type="component" value="Unassembled WGS sequence"/>
</dbReference>
<dbReference type="EMBL" id="CAMPGE010008358">
    <property type="protein sequence ID" value="CAI2367259.1"/>
    <property type="molecule type" value="Genomic_DNA"/>
</dbReference>
<accession>A0AAD1UEE8</accession>
<dbReference type="InterPro" id="IPR036188">
    <property type="entry name" value="FAD/NAD-bd_sf"/>
</dbReference>
<organism evidence="1 2">
    <name type="scientific">Euplotes crassus</name>
    <dbReference type="NCBI Taxonomy" id="5936"/>
    <lineage>
        <taxon>Eukaryota</taxon>
        <taxon>Sar</taxon>
        <taxon>Alveolata</taxon>
        <taxon>Ciliophora</taxon>
        <taxon>Intramacronucleata</taxon>
        <taxon>Spirotrichea</taxon>
        <taxon>Hypotrichia</taxon>
        <taxon>Euplotida</taxon>
        <taxon>Euplotidae</taxon>
        <taxon>Moneuplotes</taxon>
    </lineage>
</organism>
<name>A0AAD1UEE8_EUPCR</name>